<evidence type="ECO:0000256" key="2">
    <source>
        <dbReference type="ARBA" id="ARBA00022801"/>
    </source>
</evidence>
<organism evidence="3 4">
    <name type="scientific">Catalinimonas alkaloidigena</name>
    <dbReference type="NCBI Taxonomy" id="1075417"/>
    <lineage>
        <taxon>Bacteria</taxon>
        <taxon>Pseudomonadati</taxon>
        <taxon>Bacteroidota</taxon>
        <taxon>Cytophagia</taxon>
        <taxon>Cytophagales</taxon>
        <taxon>Catalimonadaceae</taxon>
        <taxon>Catalinimonas</taxon>
    </lineage>
</organism>
<dbReference type="STRING" id="1075417.SAMN05421823_101433"/>
<dbReference type="Gene3D" id="3.10.129.10">
    <property type="entry name" value="Hotdog Thioesterase"/>
    <property type="match status" value="1"/>
</dbReference>
<keyword evidence="4" id="KW-1185">Reference proteome</keyword>
<dbReference type="Proteomes" id="UP000198510">
    <property type="component" value="Unassembled WGS sequence"/>
</dbReference>
<gene>
    <name evidence="3" type="ORF">SAMN05421823_101433</name>
</gene>
<dbReference type="AlphaFoldDB" id="A0A1G8XR36"/>
<dbReference type="Pfam" id="PF13279">
    <property type="entry name" value="4HBT_2"/>
    <property type="match status" value="1"/>
</dbReference>
<evidence type="ECO:0000313" key="3">
    <source>
        <dbReference type="EMBL" id="SDJ92365.1"/>
    </source>
</evidence>
<comment type="similarity">
    <text evidence="1">Belongs to the 4-hydroxybenzoyl-CoA thioesterase family.</text>
</comment>
<sequence>MILEPKTPVSIRFQDCDPFGHLNNARYLDYFINVREDHLKQHYQISLLEFMQQGVGWVIHQHELLYLKPANVYENVQVRSSLIDFNDHSLWVEGSMWDEEEKHLKALLWTRYIHVNLKTGQKEHHLPEMLERFAKMRNETIGRDAGIKGRLAQLVPRIPA</sequence>
<dbReference type="RefSeq" id="WP_089678455.1">
    <property type="nucleotide sequence ID" value="NZ_FNFO01000001.1"/>
</dbReference>
<dbReference type="CDD" id="cd00586">
    <property type="entry name" value="4HBT"/>
    <property type="match status" value="1"/>
</dbReference>
<dbReference type="PANTHER" id="PTHR31793:SF27">
    <property type="entry name" value="NOVEL THIOESTERASE SUPERFAMILY DOMAIN AND SAPOSIN A-TYPE DOMAIN CONTAINING PROTEIN (0610012H03RIK)"/>
    <property type="match status" value="1"/>
</dbReference>
<reference evidence="3 4" key="1">
    <citation type="submission" date="2016-10" db="EMBL/GenBank/DDBJ databases">
        <authorList>
            <person name="de Groot N.N."/>
        </authorList>
    </citation>
    <scope>NUCLEOTIDE SEQUENCE [LARGE SCALE GENOMIC DNA]</scope>
    <source>
        <strain evidence="3 4">DSM 25186</strain>
    </source>
</reference>
<evidence type="ECO:0000256" key="1">
    <source>
        <dbReference type="ARBA" id="ARBA00005953"/>
    </source>
</evidence>
<keyword evidence="2 3" id="KW-0378">Hydrolase</keyword>
<evidence type="ECO:0000313" key="4">
    <source>
        <dbReference type="Proteomes" id="UP000198510"/>
    </source>
</evidence>
<dbReference type="OrthoDB" id="9791529at2"/>
<dbReference type="EMBL" id="FNFO01000001">
    <property type="protein sequence ID" value="SDJ92365.1"/>
    <property type="molecule type" value="Genomic_DNA"/>
</dbReference>
<name>A0A1G8XR36_9BACT</name>
<dbReference type="PANTHER" id="PTHR31793">
    <property type="entry name" value="4-HYDROXYBENZOYL-COA THIOESTERASE FAMILY MEMBER"/>
    <property type="match status" value="1"/>
</dbReference>
<dbReference type="InterPro" id="IPR050563">
    <property type="entry name" value="4-hydroxybenzoyl-CoA_TE"/>
</dbReference>
<accession>A0A1G8XR36</accession>
<dbReference type="SUPFAM" id="SSF54637">
    <property type="entry name" value="Thioesterase/thiol ester dehydrase-isomerase"/>
    <property type="match status" value="1"/>
</dbReference>
<proteinExistence type="inferred from homology"/>
<protein>
    <submittedName>
        <fullName evidence="3">Acyl-CoA thioester hydrolase</fullName>
    </submittedName>
</protein>
<dbReference type="GO" id="GO:0047617">
    <property type="term" value="F:fatty acyl-CoA hydrolase activity"/>
    <property type="evidence" value="ECO:0007669"/>
    <property type="project" value="TreeGrafter"/>
</dbReference>
<dbReference type="InterPro" id="IPR029069">
    <property type="entry name" value="HotDog_dom_sf"/>
</dbReference>